<dbReference type="PANTHER" id="PTHR43179">
    <property type="entry name" value="RHAMNOSYLTRANSFERASE WBBL"/>
    <property type="match status" value="1"/>
</dbReference>
<keyword evidence="4 7" id="KW-0808">Transferase</keyword>
<accession>A0A543KK96</accession>
<reference evidence="7 8" key="1">
    <citation type="submission" date="2019-06" db="EMBL/GenBank/DDBJ databases">
        <title>Sequencing the genomes of 1000 actinobacteria strains.</title>
        <authorList>
            <person name="Klenk H.-P."/>
        </authorList>
    </citation>
    <scope>NUCLEOTIDE SEQUENCE [LARGE SCALE GENOMIC DNA]</scope>
    <source>
        <strain evidence="7 8">DSM 12362</strain>
    </source>
</reference>
<gene>
    <name evidence="7" type="ORF">FB476_0344</name>
</gene>
<dbReference type="Proteomes" id="UP000315133">
    <property type="component" value="Unassembled WGS sequence"/>
</dbReference>
<evidence type="ECO:0000259" key="6">
    <source>
        <dbReference type="Pfam" id="PF02709"/>
    </source>
</evidence>
<dbReference type="Gene3D" id="3.90.550.10">
    <property type="entry name" value="Spore Coat Polysaccharide Biosynthesis Protein SpsA, Chain A"/>
    <property type="match status" value="1"/>
</dbReference>
<dbReference type="PANTHER" id="PTHR43179:SF12">
    <property type="entry name" value="GALACTOFURANOSYLTRANSFERASE GLFT2"/>
    <property type="match status" value="1"/>
</dbReference>
<evidence type="ECO:0000256" key="1">
    <source>
        <dbReference type="ARBA" id="ARBA00004776"/>
    </source>
</evidence>
<dbReference type="SUPFAM" id="SSF53448">
    <property type="entry name" value="Nucleotide-diphospho-sugar transferases"/>
    <property type="match status" value="1"/>
</dbReference>
<comment type="similarity">
    <text evidence="2">Belongs to the glycosyltransferase 2 family.</text>
</comment>
<dbReference type="GO" id="GO:0016757">
    <property type="term" value="F:glycosyltransferase activity"/>
    <property type="evidence" value="ECO:0007669"/>
    <property type="project" value="UniProtKB-KW"/>
</dbReference>
<dbReference type="AlphaFoldDB" id="A0A543KK96"/>
<protein>
    <submittedName>
        <fullName evidence="7">GT2 family glycosyltransferase</fullName>
    </submittedName>
</protein>
<dbReference type="Pfam" id="PF00535">
    <property type="entry name" value="Glycos_transf_2"/>
    <property type="match status" value="1"/>
</dbReference>
<keyword evidence="8" id="KW-1185">Reference proteome</keyword>
<evidence type="ECO:0000256" key="4">
    <source>
        <dbReference type="ARBA" id="ARBA00022679"/>
    </source>
</evidence>
<evidence type="ECO:0000313" key="7">
    <source>
        <dbReference type="EMBL" id="TQM95501.1"/>
    </source>
</evidence>
<feature type="domain" description="Glycosyltransferase 2-like" evidence="5">
    <location>
        <begin position="349"/>
        <end position="468"/>
    </location>
</feature>
<keyword evidence="3" id="KW-0328">Glycosyltransferase</keyword>
<dbReference type="RefSeq" id="WP_141817254.1">
    <property type="nucleotide sequence ID" value="NZ_BAAAIL010000003.1"/>
</dbReference>
<dbReference type="OrthoDB" id="4120491at2"/>
<dbReference type="InterPro" id="IPR029044">
    <property type="entry name" value="Nucleotide-diphossugar_trans"/>
</dbReference>
<evidence type="ECO:0000313" key="8">
    <source>
        <dbReference type="Proteomes" id="UP000315133"/>
    </source>
</evidence>
<dbReference type="Gene3D" id="3.40.50.2000">
    <property type="entry name" value="Glycogen Phosphorylase B"/>
    <property type="match status" value="1"/>
</dbReference>
<proteinExistence type="inferred from homology"/>
<sequence length="749" mass="78957">MTAPLLHVVPGPDVHGVARHGVLVHPHLDDAELLRVERLDELDPDALAGRTVAVQVTDRLLADDPGAAVEVWLRVTRAAARVTAVLHDLPQASDGRWREARTRLYATLAATSDDVVVASRHELLLLTVALRAARPGAAEAVLARTHVIALPVERDPGAAPRPPEDPSAPATVVTLGHIYPGKGLEETVDATAAASRDPRLAGRSVAASNLGRASAGHDDLVDELARRATAAGTTWTTSGWVDDADLPAALAAATVPVAAHQHLSASGSIATWLGAGRRPVVLRSRYSAELAERMPGALTLVRPDELAAAVADALADPSSTWLDDSVRLSPSAAEAGTRLGEVARGPAVSVVVPWYRDQELLDLLLRRVAAQTGVAGGVEVVVADDGSPEPPDVRGAGPLPVRVVRQEDRGFRAGAARNLGARAARGRVLVFLDGDTVPDDGYLAAMQQACLAEPVLAVGRRRHADLRELLRDGGTTWPPPVPLPEPEWLAQGYAETSDLRAADDTSFRFVISAVAAASRSVWEATGGFDESLVGYGGEDWDLAWRAWLAGVGLRHVPGAVAWHDGADLDGRSDDPAVLAEVKNAETARLAPLLPHPLVRGRGWTHEQPDVVAVLHARGWSSAQVAVVTESLLRHGDVGLWVVGAADVPADPRVRAGRPPLRVLGRARALVEVLEPVSVDRLTWEAWAADVSGSGDALTSGPTAVQVTLTRSAGAARLAGRLPEPAFLPPDDLEPVAVDVVVERWRQGHP</sequence>
<evidence type="ECO:0000259" key="5">
    <source>
        <dbReference type="Pfam" id="PF00535"/>
    </source>
</evidence>
<organism evidence="7 8">
    <name type="scientific">Ornithinimicrobium humiphilum</name>
    <dbReference type="NCBI Taxonomy" id="125288"/>
    <lineage>
        <taxon>Bacteria</taxon>
        <taxon>Bacillati</taxon>
        <taxon>Actinomycetota</taxon>
        <taxon>Actinomycetes</taxon>
        <taxon>Micrococcales</taxon>
        <taxon>Ornithinimicrobiaceae</taxon>
        <taxon>Ornithinimicrobium</taxon>
    </lineage>
</organism>
<comment type="pathway">
    <text evidence="1">Cell wall biogenesis; cell wall polysaccharide biosynthesis.</text>
</comment>
<dbReference type="SUPFAM" id="SSF53756">
    <property type="entry name" value="UDP-Glycosyltransferase/glycogen phosphorylase"/>
    <property type="match status" value="1"/>
</dbReference>
<dbReference type="Pfam" id="PF02709">
    <property type="entry name" value="Glyco_transf_7C"/>
    <property type="match status" value="1"/>
</dbReference>
<comment type="caution">
    <text evidence="7">The sequence shown here is derived from an EMBL/GenBank/DDBJ whole genome shotgun (WGS) entry which is preliminary data.</text>
</comment>
<name>A0A543KK96_9MICO</name>
<feature type="domain" description="Galactosyltransferase C-terminal" evidence="6">
    <location>
        <begin position="512"/>
        <end position="558"/>
    </location>
</feature>
<evidence type="ECO:0000256" key="2">
    <source>
        <dbReference type="ARBA" id="ARBA00006739"/>
    </source>
</evidence>
<dbReference type="InterPro" id="IPR001173">
    <property type="entry name" value="Glyco_trans_2-like"/>
</dbReference>
<dbReference type="InterPro" id="IPR027791">
    <property type="entry name" value="Galactosyl_T_C"/>
</dbReference>
<dbReference type="EMBL" id="VFPU01000001">
    <property type="protein sequence ID" value="TQM95501.1"/>
    <property type="molecule type" value="Genomic_DNA"/>
</dbReference>
<evidence type="ECO:0000256" key="3">
    <source>
        <dbReference type="ARBA" id="ARBA00022676"/>
    </source>
</evidence>